<gene>
    <name evidence="3" type="ORF">MSAN_00455000</name>
</gene>
<reference evidence="3" key="1">
    <citation type="submission" date="2020-05" db="EMBL/GenBank/DDBJ databases">
        <title>Mycena genomes resolve the evolution of fungal bioluminescence.</title>
        <authorList>
            <person name="Tsai I.J."/>
        </authorList>
    </citation>
    <scope>NUCLEOTIDE SEQUENCE</scope>
    <source>
        <strain evidence="3">160909Yilan</strain>
    </source>
</reference>
<dbReference type="AlphaFoldDB" id="A0A8H6ZDT1"/>
<accession>A0A8H6ZDT1</accession>
<name>A0A8H6ZDT1_9AGAR</name>
<sequence length="396" mass="44321">MLDCMEADRARLLALEAQIVDLEHSLSGLRREKARIRARLDAYKYPVLTLPNEVTSEIFIHFLPIYPAIPPLVGLASPTCLTLVCHKWREVALTTPTLWRAIEFNDDRGILYEHIRRISDAWIGRSGSCLLSINIAVDSPDFLKETLTKSLAEATTRWEHLQAWIPKSSFPKIDSPMPLLRSLRLSSAIFEDDDDLTFAEVPPHFCTTATPQLRTVVLFGTFSSKATLPWAQLTCLTLDHVGVNRCVSILQQTPKLVQCTLHLYFEPHMSLDFHESPLSLPCLKSLTLDTFSQQVAMILNSFIVPSLCTLKLRDAYLGEDSISMLKSFISQSGCALQEVCIMGNTTTRHESYRSAFPSIPTFTFTVPNRAIDENDDAEGKNNSDSSDAETDPTSDA</sequence>
<evidence type="ECO:0000256" key="1">
    <source>
        <dbReference type="SAM" id="Coils"/>
    </source>
</evidence>
<feature type="region of interest" description="Disordered" evidence="2">
    <location>
        <begin position="371"/>
        <end position="396"/>
    </location>
</feature>
<dbReference type="InterPro" id="IPR032675">
    <property type="entry name" value="LRR_dom_sf"/>
</dbReference>
<keyword evidence="4" id="KW-1185">Reference proteome</keyword>
<proteinExistence type="predicted"/>
<evidence type="ECO:0000313" key="4">
    <source>
        <dbReference type="Proteomes" id="UP000623467"/>
    </source>
</evidence>
<protein>
    <submittedName>
        <fullName evidence="3">F-box domain-containing protein</fullName>
    </submittedName>
</protein>
<dbReference type="Proteomes" id="UP000623467">
    <property type="component" value="Unassembled WGS sequence"/>
</dbReference>
<feature type="coiled-coil region" evidence="1">
    <location>
        <begin position="5"/>
        <end position="39"/>
    </location>
</feature>
<feature type="compositionally biased region" description="Acidic residues" evidence="2">
    <location>
        <begin position="386"/>
        <end position="396"/>
    </location>
</feature>
<dbReference type="Gene3D" id="1.20.1280.50">
    <property type="match status" value="1"/>
</dbReference>
<dbReference type="OrthoDB" id="2886770at2759"/>
<comment type="caution">
    <text evidence="3">The sequence shown here is derived from an EMBL/GenBank/DDBJ whole genome shotgun (WGS) entry which is preliminary data.</text>
</comment>
<dbReference type="SUPFAM" id="SSF52047">
    <property type="entry name" value="RNI-like"/>
    <property type="match status" value="1"/>
</dbReference>
<evidence type="ECO:0000256" key="2">
    <source>
        <dbReference type="SAM" id="MobiDB-lite"/>
    </source>
</evidence>
<dbReference type="Gene3D" id="3.80.10.10">
    <property type="entry name" value="Ribonuclease Inhibitor"/>
    <property type="match status" value="1"/>
</dbReference>
<keyword evidence="1" id="KW-0175">Coiled coil</keyword>
<dbReference type="EMBL" id="JACAZH010000002">
    <property type="protein sequence ID" value="KAF7375659.1"/>
    <property type="molecule type" value="Genomic_DNA"/>
</dbReference>
<organism evidence="3 4">
    <name type="scientific">Mycena sanguinolenta</name>
    <dbReference type="NCBI Taxonomy" id="230812"/>
    <lineage>
        <taxon>Eukaryota</taxon>
        <taxon>Fungi</taxon>
        <taxon>Dikarya</taxon>
        <taxon>Basidiomycota</taxon>
        <taxon>Agaricomycotina</taxon>
        <taxon>Agaricomycetes</taxon>
        <taxon>Agaricomycetidae</taxon>
        <taxon>Agaricales</taxon>
        <taxon>Marasmiineae</taxon>
        <taxon>Mycenaceae</taxon>
        <taxon>Mycena</taxon>
    </lineage>
</organism>
<evidence type="ECO:0000313" key="3">
    <source>
        <dbReference type="EMBL" id="KAF7375659.1"/>
    </source>
</evidence>